<sequence>MDIINLNEVQLLDFLKCPIIYDSVNNKKMLIHKNNIALNNLLNRVSNNFYLNLINGKVLSLDTIKNKWDNLCLNYNLSSQQCLEGVSLLIKLFRWASNERLIIADINSPYEYSIKDNNYLINFKGEISTIAINSNNVPYLLVTDFNNKNPKQTLLDIKIKYTLDCFAYWKITNQKLKIRVHHIKSNKDYFTDRNDIDFNRLEKTIKNVVFSIKNNIYYPRESVLCPSCEFVNFCRAWY</sequence>
<gene>
    <name evidence="1" type="ORF">NCTC10571_01243</name>
</gene>
<dbReference type="EMBL" id="UGPP01000001">
    <property type="protein sequence ID" value="STY71091.1"/>
    <property type="molecule type" value="Genomic_DNA"/>
</dbReference>
<evidence type="ECO:0008006" key="3">
    <source>
        <dbReference type="Google" id="ProtNLM"/>
    </source>
</evidence>
<proteinExistence type="predicted"/>
<reference evidence="1 2" key="1">
    <citation type="submission" date="2018-06" db="EMBL/GenBank/DDBJ databases">
        <authorList>
            <consortium name="Pathogen Informatics"/>
            <person name="Doyle S."/>
        </authorList>
    </citation>
    <scope>NUCLEOTIDE SEQUENCE [LARGE SCALE GENOMIC DNA]</scope>
    <source>
        <strain evidence="1 2">NCTC10571</strain>
    </source>
</reference>
<name>A0A378NRX8_9FIRM</name>
<protein>
    <recommendedName>
        <fullName evidence="3">PD-(D/E)XK endonuclease-like domain-containing protein</fullName>
    </recommendedName>
</protein>
<dbReference type="Proteomes" id="UP000255234">
    <property type="component" value="Unassembled WGS sequence"/>
</dbReference>
<dbReference type="AlphaFoldDB" id="A0A378NRX8"/>
<organism evidence="1 2">
    <name type="scientific">Megamonas hypermegale</name>
    <dbReference type="NCBI Taxonomy" id="158847"/>
    <lineage>
        <taxon>Bacteria</taxon>
        <taxon>Bacillati</taxon>
        <taxon>Bacillota</taxon>
        <taxon>Negativicutes</taxon>
        <taxon>Selenomonadales</taxon>
        <taxon>Selenomonadaceae</taxon>
        <taxon>Megamonas</taxon>
    </lineage>
</organism>
<dbReference type="RefSeq" id="WP_115151469.1">
    <property type="nucleotide sequence ID" value="NZ_UGPP01000001.1"/>
</dbReference>
<evidence type="ECO:0000313" key="2">
    <source>
        <dbReference type="Proteomes" id="UP000255234"/>
    </source>
</evidence>
<accession>A0A378NRX8</accession>
<evidence type="ECO:0000313" key="1">
    <source>
        <dbReference type="EMBL" id="STY71091.1"/>
    </source>
</evidence>